<dbReference type="Proteomes" id="UP000281553">
    <property type="component" value="Unassembled WGS sequence"/>
</dbReference>
<evidence type="ECO:0000313" key="2">
    <source>
        <dbReference type="EMBL" id="VDN14637.1"/>
    </source>
</evidence>
<gene>
    <name evidence="2" type="ORF">DILT_LOCUS10468</name>
</gene>
<keyword evidence="3" id="KW-1185">Reference proteome</keyword>
<organism evidence="2 3">
    <name type="scientific">Dibothriocephalus latus</name>
    <name type="common">Fish tapeworm</name>
    <name type="synonym">Diphyllobothrium latum</name>
    <dbReference type="NCBI Taxonomy" id="60516"/>
    <lineage>
        <taxon>Eukaryota</taxon>
        <taxon>Metazoa</taxon>
        <taxon>Spiralia</taxon>
        <taxon>Lophotrochozoa</taxon>
        <taxon>Platyhelminthes</taxon>
        <taxon>Cestoda</taxon>
        <taxon>Eucestoda</taxon>
        <taxon>Diphyllobothriidea</taxon>
        <taxon>Diphyllobothriidae</taxon>
        <taxon>Dibothriocephalus</taxon>
    </lineage>
</organism>
<accession>A0A3P7LSE4</accession>
<dbReference type="EMBL" id="UYRU01059862">
    <property type="protein sequence ID" value="VDN14637.1"/>
    <property type="molecule type" value="Genomic_DNA"/>
</dbReference>
<name>A0A3P7LSE4_DIBLA</name>
<evidence type="ECO:0000313" key="3">
    <source>
        <dbReference type="Proteomes" id="UP000281553"/>
    </source>
</evidence>
<evidence type="ECO:0000256" key="1">
    <source>
        <dbReference type="SAM" id="MobiDB-lite"/>
    </source>
</evidence>
<reference evidence="2 3" key="1">
    <citation type="submission" date="2018-11" db="EMBL/GenBank/DDBJ databases">
        <authorList>
            <consortium name="Pathogen Informatics"/>
        </authorList>
    </citation>
    <scope>NUCLEOTIDE SEQUENCE [LARGE SCALE GENOMIC DNA]</scope>
</reference>
<feature type="region of interest" description="Disordered" evidence="1">
    <location>
        <begin position="77"/>
        <end position="118"/>
    </location>
</feature>
<sequence>MHEKIERLLSSNQLLQQSTDPSVLPLDWLVNDLQATMAPLQEGSAEAEIIAANLCADEPDAAGGDRALESAVVVRAQQPTDSSLPVDQLSVEEDSGTSPVFSPGVFGAPDTIPGMPRR</sequence>
<dbReference type="AlphaFoldDB" id="A0A3P7LSE4"/>
<proteinExistence type="predicted"/>
<protein>
    <submittedName>
        <fullName evidence="2">Uncharacterized protein</fullName>
    </submittedName>
</protein>